<dbReference type="InterPro" id="IPR036551">
    <property type="entry name" value="Flavin_trans-like"/>
</dbReference>
<feature type="compositionally biased region" description="Low complexity" evidence="4">
    <location>
        <begin position="561"/>
        <end position="572"/>
    </location>
</feature>
<dbReference type="GO" id="GO:0004633">
    <property type="term" value="F:phosphopantothenoylcysteine decarboxylase activity"/>
    <property type="evidence" value="ECO:0007669"/>
    <property type="project" value="TreeGrafter"/>
</dbReference>
<dbReference type="SUPFAM" id="SSF52507">
    <property type="entry name" value="Homo-oligomeric flavin-containing Cys decarboxylases, HFCD"/>
    <property type="match status" value="2"/>
</dbReference>
<feature type="compositionally biased region" description="Polar residues" evidence="4">
    <location>
        <begin position="542"/>
        <end position="560"/>
    </location>
</feature>
<evidence type="ECO:0000256" key="2">
    <source>
        <dbReference type="ARBA" id="ARBA00038350"/>
    </source>
</evidence>
<dbReference type="Proteomes" id="UP000490939">
    <property type="component" value="Unassembled WGS sequence"/>
</dbReference>
<feature type="region of interest" description="Disordered" evidence="4">
    <location>
        <begin position="420"/>
        <end position="470"/>
    </location>
</feature>
<feature type="compositionally biased region" description="Polar residues" evidence="4">
    <location>
        <begin position="429"/>
        <end position="453"/>
    </location>
</feature>
<organism evidence="6 7">
    <name type="scientific">Venturia inaequalis</name>
    <name type="common">Apple scab fungus</name>
    <dbReference type="NCBI Taxonomy" id="5025"/>
    <lineage>
        <taxon>Eukaryota</taxon>
        <taxon>Fungi</taxon>
        <taxon>Dikarya</taxon>
        <taxon>Ascomycota</taxon>
        <taxon>Pezizomycotina</taxon>
        <taxon>Dothideomycetes</taxon>
        <taxon>Pleosporomycetidae</taxon>
        <taxon>Venturiales</taxon>
        <taxon>Venturiaceae</taxon>
        <taxon>Venturia</taxon>
    </lineage>
</organism>
<feature type="compositionally biased region" description="Basic and acidic residues" evidence="4">
    <location>
        <begin position="365"/>
        <end position="378"/>
    </location>
</feature>
<protein>
    <recommendedName>
        <fullName evidence="5">Flavoprotein domain-containing protein</fullName>
    </recommendedName>
</protein>
<dbReference type="GO" id="GO:0010181">
    <property type="term" value="F:FMN binding"/>
    <property type="evidence" value="ECO:0007669"/>
    <property type="project" value="TreeGrafter"/>
</dbReference>
<feature type="domain" description="Flavoprotein" evidence="5">
    <location>
        <begin position="960"/>
        <end position="1038"/>
    </location>
</feature>
<dbReference type="InterPro" id="IPR003382">
    <property type="entry name" value="Flavoprotein"/>
</dbReference>
<sequence length="1044" mass="111582">MAGGYPKPSGIEPERFDHVPARVPPSSLSSTAAPATTTVAPLPRWNAPGPRGMPNIEAVRECQVWLMSQVPRIAEPDRVRYQFAVTTLVEVLLSELEKGELRKLEDEVRKKLEEEKASLEKDKASFEKKRVALEALKLKHRIANSFSTQTDPAPSRISSATQTDVPESGTSGSIASATQTEQLPTSGFSSSTQTELPASGFSSTTQTDLPPSGFSSSIQTDLPQSGSSIAPATQTELPPSGFSSSTQTELPASGFSSTTQTDLPPSGFSSSIQTDLPQSGSSIAPATQTELPPSGFSSSTQTELPQSGFSSSTQTELPASGFSSTTQTDLPPSGFSSSTQTELPPSGIASATQTGAEIWDDESESSIHQDSRFKHPGSDTDGIPTPPTTAAPTPSLAPVNSPNPVSTQLSQLSTECDITDAETGRIETQPISSPNLAQAQPAPTSPNQLSGESDTILGYPLSSPPNSTSSLINETALIPATPAPIIAEQTPKRTIRSNQPTAINSSREQTIQFGITTFAWDSDAERKPPANCLGLRPKQPEIDTQTISGELPQTDQGFIENNSTANHSSTSAGKENRPQTPSKRSSESPAPPKKRAKKKAAETENHLADLTKHLIDTNQHSTLGLPATAPPSEGTAPHLNSIQSAQTDQLFAEISATVGTSSASAGTVAPPSLTESTGFDQLFAEFCDTNSFSSASAGEDNQRNDNQPPNHFDELVVLGPQKDLDEPDAGIPKDKAKKMNPPAYESLLEVFDHGKYLDDNKVHILLAASGSVATIKIPVIIRELAKPSKTTPPISIRVIITDAAAGFLADQADEQPDYRHLESLKCVSGVYTNDDEWEVPWVRGNKILHIELRRWADIMVVAPLSANTLAKVVGGMSDNLLLSTMRAWDVFGNYDARHTVEFRGKKLFFGNRSPDLSKLLGGDDIVIKDDADAEKKGKNRDLAAQMEKVAIGESSDTKKKEAAKTYGRKRILVAPSMNPAMWDHPITKEHIDVLQTKWGVSTENGWIEVLGPIHKTVACGDSGTGAMMEATDIVKRVWEIVTPM</sequence>
<feature type="region of interest" description="Disordered" evidence="4">
    <location>
        <begin position="520"/>
        <end position="603"/>
    </location>
</feature>
<dbReference type="Pfam" id="PF02441">
    <property type="entry name" value="Flavoprotein"/>
    <property type="match status" value="2"/>
</dbReference>
<dbReference type="AlphaFoldDB" id="A0A8H3VCA2"/>
<name>A0A8H3VCA2_VENIN</name>
<feature type="coiled-coil region" evidence="3">
    <location>
        <begin position="94"/>
        <end position="136"/>
    </location>
</feature>
<evidence type="ECO:0000256" key="1">
    <source>
        <dbReference type="ARBA" id="ARBA00022993"/>
    </source>
</evidence>
<dbReference type="Gene3D" id="3.40.50.1950">
    <property type="entry name" value="Flavin prenyltransferase-like"/>
    <property type="match status" value="1"/>
</dbReference>
<dbReference type="PANTHER" id="PTHR14359">
    <property type="entry name" value="HOMO-OLIGOMERIC FLAVIN CONTAINING CYS DECARBOXYLASE FAMILY"/>
    <property type="match status" value="1"/>
</dbReference>
<comment type="caution">
    <text evidence="6">The sequence shown here is derived from an EMBL/GenBank/DDBJ whole genome shotgun (WGS) entry which is preliminary data.</text>
</comment>
<comment type="similarity">
    <text evidence="2">Belongs to the HFCD (homooligomeric flavin containing Cys decarboxylase) superfamily.</text>
</comment>
<gene>
    <name evidence="6" type="ORF">EG327_004718</name>
</gene>
<feature type="compositionally biased region" description="Polar residues" evidence="4">
    <location>
        <begin position="398"/>
        <end position="408"/>
    </location>
</feature>
<evidence type="ECO:0000259" key="5">
    <source>
        <dbReference type="Pfam" id="PF02441"/>
    </source>
</evidence>
<feature type="region of interest" description="Disordered" evidence="4">
    <location>
        <begin position="145"/>
        <end position="408"/>
    </location>
</feature>
<feature type="compositionally biased region" description="Low complexity" evidence="4">
    <location>
        <begin position="24"/>
        <end position="43"/>
    </location>
</feature>
<proteinExistence type="inferred from homology"/>
<reference evidence="6 7" key="1">
    <citation type="submission" date="2019-07" db="EMBL/GenBank/DDBJ databases">
        <title>Venturia inaequalis Genome Resource.</title>
        <authorList>
            <person name="Lichtner F.J."/>
        </authorList>
    </citation>
    <scope>NUCLEOTIDE SEQUENCE [LARGE SCALE GENOMIC DNA]</scope>
    <source>
        <strain evidence="6 7">DMI_063113</strain>
    </source>
</reference>
<feature type="region of interest" description="Disordered" evidence="4">
    <location>
        <begin position="693"/>
        <end position="713"/>
    </location>
</feature>
<dbReference type="PANTHER" id="PTHR14359:SF6">
    <property type="entry name" value="PHOSPHOPANTOTHENOYLCYSTEINE DECARBOXYLASE"/>
    <property type="match status" value="1"/>
</dbReference>
<keyword evidence="1" id="KW-0173">Coenzyme A biosynthesis</keyword>
<keyword evidence="3" id="KW-0175">Coiled coil</keyword>
<evidence type="ECO:0000256" key="4">
    <source>
        <dbReference type="SAM" id="MobiDB-lite"/>
    </source>
</evidence>
<evidence type="ECO:0000256" key="3">
    <source>
        <dbReference type="SAM" id="Coils"/>
    </source>
</evidence>
<evidence type="ECO:0000313" key="7">
    <source>
        <dbReference type="Proteomes" id="UP000490939"/>
    </source>
</evidence>
<accession>A0A8H3VCA2</accession>
<feature type="compositionally biased region" description="Low complexity" evidence="4">
    <location>
        <begin position="460"/>
        <end position="470"/>
    </location>
</feature>
<keyword evidence="7" id="KW-1185">Reference proteome</keyword>
<evidence type="ECO:0000313" key="6">
    <source>
        <dbReference type="EMBL" id="KAE9985305.1"/>
    </source>
</evidence>
<dbReference type="EMBL" id="WNWR01000279">
    <property type="protein sequence ID" value="KAE9985305.1"/>
    <property type="molecule type" value="Genomic_DNA"/>
</dbReference>
<feature type="region of interest" description="Disordered" evidence="4">
    <location>
        <begin position="1"/>
        <end position="47"/>
    </location>
</feature>
<feature type="domain" description="Flavoprotein" evidence="5">
    <location>
        <begin position="763"/>
        <end position="882"/>
    </location>
</feature>
<feature type="compositionally biased region" description="Polar residues" evidence="4">
    <location>
        <begin position="145"/>
        <end position="355"/>
    </location>
</feature>
<dbReference type="GO" id="GO:0015937">
    <property type="term" value="P:coenzyme A biosynthetic process"/>
    <property type="evidence" value="ECO:0007669"/>
    <property type="project" value="UniProtKB-KW"/>
</dbReference>
<dbReference type="GO" id="GO:0071513">
    <property type="term" value="C:phosphopantothenoylcysteine decarboxylase complex"/>
    <property type="evidence" value="ECO:0007669"/>
    <property type="project" value="TreeGrafter"/>
</dbReference>